<feature type="transmembrane region" description="Helical" evidence="2">
    <location>
        <begin position="252"/>
        <end position="270"/>
    </location>
</feature>
<gene>
    <name evidence="3" type="ORF">KIPB_009516</name>
</gene>
<feature type="transmembrane region" description="Helical" evidence="2">
    <location>
        <begin position="332"/>
        <end position="350"/>
    </location>
</feature>
<evidence type="ECO:0000256" key="2">
    <source>
        <dbReference type="SAM" id="Phobius"/>
    </source>
</evidence>
<protein>
    <submittedName>
        <fullName evidence="3">Uncharacterized protein</fullName>
    </submittedName>
</protein>
<keyword evidence="2" id="KW-1133">Transmembrane helix</keyword>
<keyword evidence="2" id="KW-0812">Transmembrane</keyword>
<feature type="transmembrane region" description="Helical" evidence="2">
    <location>
        <begin position="291"/>
        <end position="312"/>
    </location>
</feature>
<organism evidence="3 4">
    <name type="scientific">Kipferlia bialata</name>
    <dbReference type="NCBI Taxonomy" id="797122"/>
    <lineage>
        <taxon>Eukaryota</taxon>
        <taxon>Metamonada</taxon>
        <taxon>Carpediemonas-like organisms</taxon>
        <taxon>Kipferlia</taxon>
    </lineage>
</organism>
<reference evidence="3 4" key="1">
    <citation type="journal article" date="2018" name="PLoS ONE">
        <title>The draft genome of Kipferlia bialata reveals reductive genome evolution in fornicate parasites.</title>
        <authorList>
            <person name="Tanifuji G."/>
            <person name="Takabayashi S."/>
            <person name="Kume K."/>
            <person name="Takagi M."/>
            <person name="Nakayama T."/>
            <person name="Kamikawa R."/>
            <person name="Inagaki Y."/>
            <person name="Hashimoto T."/>
        </authorList>
    </citation>
    <scope>NUCLEOTIDE SEQUENCE [LARGE SCALE GENOMIC DNA]</scope>
    <source>
        <strain evidence="3">NY0173</strain>
    </source>
</reference>
<feature type="transmembrane region" description="Helical" evidence="2">
    <location>
        <begin position="12"/>
        <end position="33"/>
    </location>
</feature>
<comment type="caution">
    <text evidence="3">The sequence shown here is derived from an EMBL/GenBank/DDBJ whole genome shotgun (WGS) entry which is preliminary data.</text>
</comment>
<proteinExistence type="predicted"/>
<sequence>YQMGEVESNPITFFALAMPLVTIVTGLLLPVLSIVSKRIHSKIPLLAPLVLYSLGLGLPMLTGLVRDWVVRVKGWDSTLSFASARVPSPTGTLSDFLHMLWPHVVAGDFEGVFPFFGTMLQGVSIGLLLHHAATHAHGTYTMFPSGVTPTTGMEEGSTISSDGEGEGERSGVEVLDTVPPVKTRTSTIPGSSHTAAPISPKGRTVLRLLWFSALPILSLAVGTTLYYGVDTLLYNLGGKVDPICAFMSLPQYYTYATLQTLAITWTIRRYESGTPSQIRSRVKHTLWLRRFSTLSLTVFTYETVVDGTVAYALRWMDPEGEGWKNVRDPVAITLRCVLTLVAWYLVTVLYDSIDGRYTSGWVLSRVADMVAGRTDLIPVSHRHLRCLPVAALTHNHVPARTEYDAEDM</sequence>
<feature type="non-terminal residue" evidence="3">
    <location>
        <position position="1"/>
    </location>
</feature>
<accession>A0A9K3D3S6</accession>
<keyword evidence="4" id="KW-1185">Reference proteome</keyword>
<feature type="transmembrane region" description="Helical" evidence="2">
    <location>
        <begin position="45"/>
        <end position="65"/>
    </location>
</feature>
<dbReference type="Proteomes" id="UP000265618">
    <property type="component" value="Unassembled WGS sequence"/>
</dbReference>
<keyword evidence="2" id="KW-0472">Membrane</keyword>
<evidence type="ECO:0000313" key="4">
    <source>
        <dbReference type="Proteomes" id="UP000265618"/>
    </source>
</evidence>
<evidence type="ECO:0000256" key="1">
    <source>
        <dbReference type="SAM" id="MobiDB-lite"/>
    </source>
</evidence>
<feature type="region of interest" description="Disordered" evidence="1">
    <location>
        <begin position="151"/>
        <end position="171"/>
    </location>
</feature>
<dbReference type="EMBL" id="BDIP01003255">
    <property type="protein sequence ID" value="GIQ87471.1"/>
    <property type="molecule type" value="Genomic_DNA"/>
</dbReference>
<feature type="transmembrane region" description="Helical" evidence="2">
    <location>
        <begin position="208"/>
        <end position="229"/>
    </location>
</feature>
<name>A0A9K3D3S6_9EUKA</name>
<evidence type="ECO:0000313" key="3">
    <source>
        <dbReference type="EMBL" id="GIQ87471.1"/>
    </source>
</evidence>
<dbReference type="AlphaFoldDB" id="A0A9K3D3S6"/>
<feature type="transmembrane region" description="Helical" evidence="2">
    <location>
        <begin position="111"/>
        <end position="129"/>
    </location>
</feature>